<dbReference type="PANTHER" id="PTHR43798">
    <property type="entry name" value="MONOACYLGLYCEROL LIPASE"/>
    <property type="match status" value="1"/>
</dbReference>
<organism evidence="2 3">
    <name type="scientific">Chitinophaga nivalis</name>
    <dbReference type="NCBI Taxonomy" id="2991709"/>
    <lineage>
        <taxon>Bacteria</taxon>
        <taxon>Pseudomonadati</taxon>
        <taxon>Bacteroidota</taxon>
        <taxon>Chitinophagia</taxon>
        <taxon>Chitinophagales</taxon>
        <taxon>Chitinophagaceae</taxon>
        <taxon>Chitinophaga</taxon>
    </lineage>
</organism>
<dbReference type="InterPro" id="IPR029058">
    <property type="entry name" value="AB_hydrolase_fold"/>
</dbReference>
<dbReference type="PANTHER" id="PTHR43798:SF33">
    <property type="entry name" value="HYDROLASE, PUTATIVE (AFU_ORTHOLOGUE AFUA_2G14860)-RELATED"/>
    <property type="match status" value="1"/>
</dbReference>
<dbReference type="SUPFAM" id="SSF53474">
    <property type="entry name" value="alpha/beta-Hydrolases"/>
    <property type="match status" value="1"/>
</dbReference>
<dbReference type="InterPro" id="IPR050266">
    <property type="entry name" value="AB_hydrolase_sf"/>
</dbReference>
<protein>
    <submittedName>
        <fullName evidence="2">Alpha/beta hydrolase</fullName>
    </submittedName>
</protein>
<dbReference type="Proteomes" id="UP001207742">
    <property type="component" value="Unassembled WGS sequence"/>
</dbReference>
<name>A0ABT3IPD7_9BACT</name>
<dbReference type="RefSeq" id="WP_264732596.1">
    <property type="nucleotide sequence ID" value="NZ_JAPDNR010000001.1"/>
</dbReference>
<gene>
    <name evidence="2" type="ORF">OL497_17970</name>
</gene>
<dbReference type="EMBL" id="JAPDNS010000002">
    <property type="protein sequence ID" value="MCW3485798.1"/>
    <property type="molecule type" value="Genomic_DNA"/>
</dbReference>
<sequence>MLVKMLITIVKWTILSLALLLLAGFTYEQYSRWSLEKNLYHGKTFADVNGDRIHYVKKGSGPYTVVFVSGLGSNSFIWKEIQDNISPYAVTIAYDRIGLFLSQPGKDSLTNASVTAELTTLLEKTNCPKPYILVGHSMAGIYLRPFIQQHEKDIAGIVFVDSSHPLMVKKMPPALFESLTAEPAWQVSLSVALGWYRLKHIWEPIATDIPVTHPVHIHARNYFYKSCKTTLMEGLSDLNNMEDGERYTSFGNIPLTLIMGTGTIRYAGMSDEAAAQYRVLWEDLQHDLLKLSTNSRLIKADKSGHVIQVTEPNVIIDAVRQTIAAVQ</sequence>
<reference evidence="2 3" key="1">
    <citation type="submission" date="2022-10" db="EMBL/GenBank/DDBJ databases">
        <title>Chitinophaga nivalis PC15 sp. nov., isolated from Pyeongchang county, South Korea.</title>
        <authorList>
            <person name="Trinh H.N."/>
        </authorList>
    </citation>
    <scope>NUCLEOTIDE SEQUENCE [LARGE SCALE GENOMIC DNA]</scope>
    <source>
        <strain evidence="2 3">PC14</strain>
    </source>
</reference>
<dbReference type="InterPro" id="IPR000073">
    <property type="entry name" value="AB_hydrolase_1"/>
</dbReference>
<keyword evidence="2" id="KW-0378">Hydrolase</keyword>
<dbReference type="GO" id="GO:0016787">
    <property type="term" value="F:hydrolase activity"/>
    <property type="evidence" value="ECO:0007669"/>
    <property type="project" value="UniProtKB-KW"/>
</dbReference>
<accession>A0ABT3IPD7</accession>
<dbReference type="Pfam" id="PF00561">
    <property type="entry name" value="Abhydrolase_1"/>
    <property type="match status" value="1"/>
</dbReference>
<comment type="caution">
    <text evidence="2">The sequence shown here is derived from an EMBL/GenBank/DDBJ whole genome shotgun (WGS) entry which is preliminary data.</text>
</comment>
<evidence type="ECO:0000313" key="3">
    <source>
        <dbReference type="Proteomes" id="UP001207742"/>
    </source>
</evidence>
<dbReference type="Gene3D" id="3.40.50.1820">
    <property type="entry name" value="alpha/beta hydrolase"/>
    <property type="match status" value="1"/>
</dbReference>
<proteinExistence type="predicted"/>
<feature type="domain" description="AB hydrolase-1" evidence="1">
    <location>
        <begin position="64"/>
        <end position="171"/>
    </location>
</feature>
<evidence type="ECO:0000259" key="1">
    <source>
        <dbReference type="Pfam" id="PF00561"/>
    </source>
</evidence>
<evidence type="ECO:0000313" key="2">
    <source>
        <dbReference type="EMBL" id="MCW3485798.1"/>
    </source>
</evidence>
<keyword evidence="3" id="KW-1185">Reference proteome</keyword>